<keyword evidence="2" id="KW-1185">Reference proteome</keyword>
<proteinExistence type="predicted"/>
<dbReference type="EMBL" id="UYJE01007983">
    <property type="protein sequence ID" value="VDI59887.1"/>
    <property type="molecule type" value="Genomic_DNA"/>
</dbReference>
<organism evidence="1 2">
    <name type="scientific">Mytilus galloprovincialis</name>
    <name type="common">Mediterranean mussel</name>
    <dbReference type="NCBI Taxonomy" id="29158"/>
    <lineage>
        <taxon>Eukaryota</taxon>
        <taxon>Metazoa</taxon>
        <taxon>Spiralia</taxon>
        <taxon>Lophotrochozoa</taxon>
        <taxon>Mollusca</taxon>
        <taxon>Bivalvia</taxon>
        <taxon>Autobranchia</taxon>
        <taxon>Pteriomorphia</taxon>
        <taxon>Mytilida</taxon>
        <taxon>Mytiloidea</taxon>
        <taxon>Mytilidae</taxon>
        <taxon>Mytilinae</taxon>
        <taxon>Mytilus</taxon>
    </lineage>
</organism>
<accession>A0A8B6G7L6</accession>
<dbReference type="AlphaFoldDB" id="A0A8B6G7L6"/>
<gene>
    <name evidence="1" type="ORF">MGAL_10B086892</name>
</gene>
<protein>
    <recommendedName>
        <fullName evidence="3">Reverse transcriptase domain-containing protein</fullName>
    </recommendedName>
</protein>
<comment type="caution">
    <text evidence="1">The sequence shown here is derived from an EMBL/GenBank/DDBJ whole genome shotgun (WGS) entry which is preliminary data.</text>
</comment>
<dbReference type="PANTHER" id="PTHR31635:SF196">
    <property type="entry name" value="REVERSE TRANSCRIPTASE DOMAIN-CONTAINING PROTEIN-RELATED"/>
    <property type="match status" value="1"/>
</dbReference>
<evidence type="ECO:0000313" key="2">
    <source>
        <dbReference type="Proteomes" id="UP000596742"/>
    </source>
</evidence>
<evidence type="ECO:0000313" key="1">
    <source>
        <dbReference type="EMBL" id="VDI59887.1"/>
    </source>
</evidence>
<dbReference type="Proteomes" id="UP000596742">
    <property type="component" value="Unassembled WGS sequence"/>
</dbReference>
<name>A0A8B6G7L6_MYTGA</name>
<dbReference type="PANTHER" id="PTHR31635">
    <property type="entry name" value="REVERSE TRANSCRIPTASE DOMAIN-CONTAINING PROTEIN-RELATED"/>
    <property type="match status" value="1"/>
</dbReference>
<sequence>MDFNRYRSNENRLHFNLAKQRYKRLENQLKRQYKNQQGDMLSKLRKNNPKRFYRKFKKCKKTITHTLTVEEFEKHFKNLISKDVTTEDQQSDSIPEVVYEELDSPFTDLELDTSIKYLKRDKSTGYDNIMNEYILTSRNFIKPVLCKLFNRILSAGDFPEIWVNNIIIPVFKKGPVDDPGNYRGIFSRITCG</sequence>
<reference evidence="1" key="1">
    <citation type="submission" date="2018-11" db="EMBL/GenBank/DDBJ databases">
        <authorList>
            <person name="Alioto T."/>
            <person name="Alioto T."/>
        </authorList>
    </citation>
    <scope>NUCLEOTIDE SEQUENCE</scope>
</reference>
<evidence type="ECO:0008006" key="3">
    <source>
        <dbReference type="Google" id="ProtNLM"/>
    </source>
</evidence>
<dbReference type="OrthoDB" id="6627636at2759"/>